<accession>A0AAV7X2Z2</accession>
<dbReference type="PROSITE" id="PS00028">
    <property type="entry name" value="ZINC_FINGER_C2H2_1"/>
    <property type="match status" value="1"/>
</dbReference>
<name>A0AAV7X2Z2_9NEOP</name>
<feature type="domain" description="C2H2-type" evidence="3">
    <location>
        <begin position="210"/>
        <end position="237"/>
    </location>
</feature>
<evidence type="ECO:0000256" key="1">
    <source>
        <dbReference type="PROSITE-ProRule" id="PRU00042"/>
    </source>
</evidence>
<evidence type="ECO:0000313" key="4">
    <source>
        <dbReference type="EMBL" id="KAJ1519124.1"/>
    </source>
</evidence>
<dbReference type="EMBL" id="JAPTSV010000784">
    <property type="protein sequence ID" value="KAJ1519124.1"/>
    <property type="molecule type" value="Genomic_DNA"/>
</dbReference>
<organism evidence="4 5">
    <name type="scientific">Megalurothrips usitatus</name>
    <name type="common">bean blossom thrips</name>
    <dbReference type="NCBI Taxonomy" id="439358"/>
    <lineage>
        <taxon>Eukaryota</taxon>
        <taxon>Metazoa</taxon>
        <taxon>Ecdysozoa</taxon>
        <taxon>Arthropoda</taxon>
        <taxon>Hexapoda</taxon>
        <taxon>Insecta</taxon>
        <taxon>Pterygota</taxon>
        <taxon>Neoptera</taxon>
        <taxon>Paraneoptera</taxon>
        <taxon>Thysanoptera</taxon>
        <taxon>Terebrantia</taxon>
        <taxon>Thripoidea</taxon>
        <taxon>Thripidae</taxon>
        <taxon>Megalurothrips</taxon>
    </lineage>
</organism>
<feature type="region of interest" description="Disordered" evidence="2">
    <location>
        <begin position="48"/>
        <end position="210"/>
    </location>
</feature>
<keyword evidence="1" id="KW-0862">Zinc</keyword>
<dbReference type="InterPro" id="IPR013087">
    <property type="entry name" value="Znf_C2H2_type"/>
</dbReference>
<gene>
    <name evidence="4" type="ORF">ONE63_011277</name>
</gene>
<comment type="caution">
    <text evidence="4">The sequence shown here is derived from an EMBL/GenBank/DDBJ whole genome shotgun (WGS) entry which is preliminary data.</text>
</comment>
<dbReference type="PROSITE" id="PS50157">
    <property type="entry name" value="ZINC_FINGER_C2H2_2"/>
    <property type="match status" value="1"/>
</dbReference>
<feature type="compositionally biased region" description="Polar residues" evidence="2">
    <location>
        <begin position="54"/>
        <end position="63"/>
    </location>
</feature>
<evidence type="ECO:0000259" key="3">
    <source>
        <dbReference type="PROSITE" id="PS50157"/>
    </source>
</evidence>
<keyword evidence="1" id="KW-0479">Metal-binding</keyword>
<evidence type="ECO:0000256" key="2">
    <source>
        <dbReference type="SAM" id="MobiDB-lite"/>
    </source>
</evidence>
<feature type="compositionally biased region" description="Low complexity" evidence="2">
    <location>
        <begin position="147"/>
        <end position="172"/>
    </location>
</feature>
<sequence length="571" mass="63044">MDHEEELIPEDDSVYDAVVADETFNASDAILEDSFSSLPEEINQTIPLSLDAGATSTPQLVTRSKSRLVASPECSTRTRGGAAASPRSRARLSTPIPESYSALPDSPSRTRSRTRNTSPAPPPTGSPSSRTRSRTRNISPAPPPIDSPSSRTRSRITNTSPARPPVSSSSSHGSDRSRSRTRGISPLSQATASSSSSRRGGAATASTSRIKCSECPTTLANERTFQVHKRMHTLKRVFSRAAKQDKFMEELPSLMTKGLESLLQEKFVGKWATPLQDFCKQVRDTFNNLEEEHQDLCNYLCEPLYGILLNHGSVFSSSLVHSFYIGVNKLLNDSEFMVGLQNHIVALGHAQPPSPAVISLFLGHYMHVLSSQIVIYFIRTIHGASANDVIRKKRSGDKVTSTDFLELSYYIGGCVVHTFLRKSLKFSSDNWKHFRSVLEERFKRTAGVGSVVTSEVSHFTDKVDRGKLTHISQEALDFFVVLFDFLMSLEGNDGSLPVNVVDENVLQDDTILCLWDVLVGSHLEDDASLDFLIQMSETCKRIVIKGIMTRRLNDNIRKAVAAVPLRSRLAE</sequence>
<proteinExistence type="predicted"/>
<keyword evidence="5" id="KW-1185">Reference proteome</keyword>
<dbReference type="GO" id="GO:0008270">
    <property type="term" value="F:zinc ion binding"/>
    <property type="evidence" value="ECO:0007669"/>
    <property type="project" value="UniProtKB-KW"/>
</dbReference>
<dbReference type="AlphaFoldDB" id="A0AAV7X2Z2"/>
<keyword evidence="1" id="KW-0863">Zinc-finger</keyword>
<evidence type="ECO:0000313" key="5">
    <source>
        <dbReference type="Proteomes" id="UP001075354"/>
    </source>
</evidence>
<protein>
    <recommendedName>
        <fullName evidence="3">C2H2-type domain-containing protein</fullName>
    </recommendedName>
</protein>
<feature type="compositionally biased region" description="Low complexity" evidence="2">
    <location>
        <begin position="190"/>
        <end position="209"/>
    </location>
</feature>
<reference evidence="4" key="1">
    <citation type="submission" date="2022-12" db="EMBL/GenBank/DDBJ databases">
        <title>Chromosome-level genome assembly of the bean flower thrips Megalurothrips usitatus.</title>
        <authorList>
            <person name="Ma L."/>
            <person name="Liu Q."/>
            <person name="Li H."/>
            <person name="Cai W."/>
        </authorList>
    </citation>
    <scope>NUCLEOTIDE SEQUENCE</scope>
    <source>
        <strain evidence="4">Cailab_2022a</strain>
    </source>
</reference>
<dbReference type="Proteomes" id="UP001075354">
    <property type="component" value="Unassembled WGS sequence"/>
</dbReference>
<feature type="compositionally biased region" description="Low complexity" evidence="2">
    <location>
        <begin position="77"/>
        <end position="95"/>
    </location>
</feature>